<protein>
    <recommendedName>
        <fullName evidence="3">Secreted protein</fullName>
    </recommendedName>
</protein>
<evidence type="ECO:0008006" key="3">
    <source>
        <dbReference type="Google" id="ProtNLM"/>
    </source>
</evidence>
<gene>
    <name evidence="1" type="ORF">RI048_15840</name>
</gene>
<name>A0ABU2ENJ5_9BURK</name>
<evidence type="ECO:0000313" key="1">
    <source>
        <dbReference type="EMBL" id="MDR9849705.1"/>
    </source>
</evidence>
<organism evidence="1 2">
    <name type="scientific">Herbaspirillum huttiense subsp. lycopersici</name>
    <dbReference type="NCBI Taxonomy" id="3074428"/>
    <lineage>
        <taxon>Bacteria</taxon>
        <taxon>Pseudomonadati</taxon>
        <taxon>Pseudomonadota</taxon>
        <taxon>Betaproteobacteria</taxon>
        <taxon>Burkholderiales</taxon>
        <taxon>Oxalobacteraceae</taxon>
        <taxon>Herbaspirillum</taxon>
    </lineage>
</organism>
<keyword evidence="2" id="KW-1185">Reference proteome</keyword>
<accession>A0ABU2ENJ5</accession>
<dbReference type="EMBL" id="JAVLSJ010000007">
    <property type="protein sequence ID" value="MDR9849705.1"/>
    <property type="molecule type" value="Genomic_DNA"/>
</dbReference>
<sequence length="133" mass="14980">MKFALLYFECPVMGHCTAMGRSAAAVSKLVAATVHRYHWRALLSMLVRAGHSFVICGQASQCRKEKWEIVYVFPSLRSAHQERHDRHAIHVKAGVESISFQNVLLWQVPWPDLTSQAGLASLSFHHRRIGAGM</sequence>
<dbReference type="RefSeq" id="WP_310840359.1">
    <property type="nucleotide sequence ID" value="NZ_JAVLSJ010000007.1"/>
</dbReference>
<comment type="caution">
    <text evidence="1">The sequence shown here is derived from an EMBL/GenBank/DDBJ whole genome shotgun (WGS) entry which is preliminary data.</text>
</comment>
<evidence type="ECO:0000313" key="2">
    <source>
        <dbReference type="Proteomes" id="UP001246576"/>
    </source>
</evidence>
<dbReference type="Proteomes" id="UP001246576">
    <property type="component" value="Unassembled WGS sequence"/>
</dbReference>
<proteinExistence type="predicted"/>
<reference evidence="1" key="1">
    <citation type="submission" date="2023-09" db="EMBL/GenBank/DDBJ databases">
        <title>Description of first Herbaspirillum huttiense subsp. nephrolepsisexaltata and Herbaspirillum huttiense subsp. lycopersicon.</title>
        <authorList>
            <person name="Poudel M."/>
            <person name="Sharma A."/>
            <person name="Goss E."/>
            <person name="Tapia J.H."/>
            <person name="Harmon C.M."/>
            <person name="Jones J.B."/>
        </authorList>
    </citation>
    <scope>NUCLEOTIDE SEQUENCE</scope>
    <source>
        <strain evidence="1">SE1</strain>
    </source>
</reference>